<dbReference type="InterPro" id="IPR000866">
    <property type="entry name" value="AhpC/TSA"/>
</dbReference>
<feature type="chain" id="PRO_5030599625" evidence="1">
    <location>
        <begin position="22"/>
        <end position="165"/>
    </location>
</feature>
<feature type="domain" description="Thioredoxin" evidence="2">
    <location>
        <begin position="18"/>
        <end position="161"/>
    </location>
</feature>
<reference evidence="3" key="1">
    <citation type="journal article" date="2020" name="mSystems">
        <title>Genome- and Community-Level Interaction Insights into Carbon Utilization and Element Cycling Functions of Hydrothermarchaeota in Hydrothermal Sediment.</title>
        <authorList>
            <person name="Zhou Z."/>
            <person name="Liu Y."/>
            <person name="Xu W."/>
            <person name="Pan J."/>
            <person name="Luo Z.H."/>
            <person name="Li M."/>
        </authorList>
    </citation>
    <scope>NUCLEOTIDE SEQUENCE [LARGE SCALE GENOMIC DNA]</scope>
    <source>
        <strain evidence="3">HyVt-456</strain>
    </source>
</reference>
<dbReference type="PROSITE" id="PS51352">
    <property type="entry name" value="THIOREDOXIN_2"/>
    <property type="match status" value="1"/>
</dbReference>
<comment type="caution">
    <text evidence="3">The sequence shown here is derived from an EMBL/GenBank/DDBJ whole genome shotgun (WGS) entry which is preliminary data.</text>
</comment>
<evidence type="ECO:0000256" key="1">
    <source>
        <dbReference type="SAM" id="SignalP"/>
    </source>
</evidence>
<gene>
    <name evidence="3" type="ORF">ENJ10_07815</name>
</gene>
<evidence type="ECO:0000313" key="3">
    <source>
        <dbReference type="EMBL" id="HED10581.1"/>
    </source>
</evidence>
<proteinExistence type="predicted"/>
<dbReference type="GO" id="GO:0016491">
    <property type="term" value="F:oxidoreductase activity"/>
    <property type="evidence" value="ECO:0007669"/>
    <property type="project" value="InterPro"/>
</dbReference>
<dbReference type="GO" id="GO:0016209">
    <property type="term" value="F:antioxidant activity"/>
    <property type="evidence" value="ECO:0007669"/>
    <property type="project" value="InterPro"/>
</dbReference>
<dbReference type="CDD" id="cd02966">
    <property type="entry name" value="TlpA_like_family"/>
    <property type="match status" value="1"/>
</dbReference>
<dbReference type="InterPro" id="IPR050553">
    <property type="entry name" value="Thioredoxin_ResA/DsbE_sf"/>
</dbReference>
<dbReference type="Pfam" id="PF00578">
    <property type="entry name" value="AhpC-TSA"/>
    <property type="match status" value="1"/>
</dbReference>
<dbReference type="Proteomes" id="UP000886005">
    <property type="component" value="Unassembled WGS sequence"/>
</dbReference>
<dbReference type="SUPFAM" id="SSF52833">
    <property type="entry name" value="Thioredoxin-like"/>
    <property type="match status" value="1"/>
</dbReference>
<keyword evidence="1" id="KW-0732">Signal</keyword>
<dbReference type="InterPro" id="IPR013766">
    <property type="entry name" value="Thioredoxin_domain"/>
</dbReference>
<accession>A0A7V1LM65</accession>
<feature type="signal peptide" evidence="1">
    <location>
        <begin position="1"/>
        <end position="21"/>
    </location>
</feature>
<dbReference type="PANTHER" id="PTHR42852:SF13">
    <property type="entry name" value="PROTEIN DIPZ"/>
    <property type="match status" value="1"/>
</dbReference>
<name>A0A7V1LM65_CALAY</name>
<dbReference type="InterPro" id="IPR036249">
    <property type="entry name" value="Thioredoxin-like_sf"/>
</dbReference>
<dbReference type="EMBL" id="DRLD01000216">
    <property type="protein sequence ID" value="HED10581.1"/>
    <property type="molecule type" value="Genomic_DNA"/>
</dbReference>
<sequence length="165" mass="18749">MKILFLRLTFLVMLLGFSARAGEIADFELKDINGQTKKFSMVRGEKLTLVDFWATWCKPCLKAIPKLAAISRDYESRGVKVVSINTDSPRNSSKVKPFARMYRINYTILLDPNGIVTARLNVNAYPTLFIINEKNEILYTHIGFRPGDGEQLRKKLDAFLEDGGE</sequence>
<protein>
    <submittedName>
        <fullName evidence="3">TlpA family protein disulfide reductase</fullName>
    </submittedName>
</protein>
<dbReference type="PANTHER" id="PTHR42852">
    <property type="entry name" value="THIOL:DISULFIDE INTERCHANGE PROTEIN DSBE"/>
    <property type="match status" value="1"/>
</dbReference>
<dbReference type="Gene3D" id="3.40.30.10">
    <property type="entry name" value="Glutaredoxin"/>
    <property type="match status" value="1"/>
</dbReference>
<dbReference type="AlphaFoldDB" id="A0A7V1LM65"/>
<evidence type="ECO:0000259" key="2">
    <source>
        <dbReference type="PROSITE" id="PS51352"/>
    </source>
</evidence>
<organism evidence="3">
    <name type="scientific">Caldithrix abyssi</name>
    <dbReference type="NCBI Taxonomy" id="187145"/>
    <lineage>
        <taxon>Bacteria</taxon>
        <taxon>Pseudomonadati</taxon>
        <taxon>Calditrichota</taxon>
        <taxon>Calditrichia</taxon>
        <taxon>Calditrichales</taxon>
        <taxon>Calditrichaceae</taxon>
        <taxon>Caldithrix</taxon>
    </lineage>
</organism>